<dbReference type="Gene3D" id="3.30.110.40">
    <property type="entry name" value="TusA-like domain"/>
    <property type="match status" value="1"/>
</dbReference>
<feature type="domain" description="UPF0033" evidence="2">
    <location>
        <begin position="7"/>
        <end position="31"/>
    </location>
</feature>
<dbReference type="PANTHER" id="PTHR33279:SF6">
    <property type="entry name" value="SULFUR CARRIER PROTEIN YEDF-RELATED"/>
    <property type="match status" value="1"/>
</dbReference>
<dbReference type="AlphaFoldDB" id="A0A4R2KCI5"/>
<dbReference type="CDD" id="cd00291">
    <property type="entry name" value="SirA_YedF_YeeD"/>
    <property type="match status" value="1"/>
</dbReference>
<organism evidence="3 4">
    <name type="scientific">Rhodovulum euryhalinum</name>
    <dbReference type="NCBI Taxonomy" id="35805"/>
    <lineage>
        <taxon>Bacteria</taxon>
        <taxon>Pseudomonadati</taxon>
        <taxon>Pseudomonadota</taxon>
        <taxon>Alphaproteobacteria</taxon>
        <taxon>Rhodobacterales</taxon>
        <taxon>Paracoccaceae</taxon>
        <taxon>Rhodovulum</taxon>
    </lineage>
</organism>
<dbReference type="InterPro" id="IPR001455">
    <property type="entry name" value="TusA-like"/>
</dbReference>
<dbReference type="PROSITE" id="PS01148">
    <property type="entry name" value="UPF0033"/>
    <property type="match status" value="1"/>
</dbReference>
<evidence type="ECO:0000313" key="3">
    <source>
        <dbReference type="EMBL" id="TCO70604.1"/>
    </source>
</evidence>
<gene>
    <name evidence="3" type="ORF">EV655_109151</name>
</gene>
<comment type="caution">
    <text evidence="3">The sequence shown here is derived from an EMBL/GenBank/DDBJ whole genome shotgun (WGS) entry which is preliminary data.</text>
</comment>
<accession>A0A4R2KCI5</accession>
<dbReference type="OrthoDB" id="9797551at2"/>
<dbReference type="InterPro" id="IPR036868">
    <property type="entry name" value="TusA-like_sf"/>
</dbReference>
<dbReference type="PANTHER" id="PTHR33279">
    <property type="entry name" value="SULFUR CARRIER PROTEIN YEDF-RELATED"/>
    <property type="match status" value="1"/>
</dbReference>
<name>A0A4R2KCI5_9RHOB</name>
<sequence>MMVSVEIDTRGLRCPLPVLRARKALDGLASGDVLRLWADDPIAVIDIPHFCQEAGHEVIAVEETADAQIYLIRRG</sequence>
<dbReference type="SUPFAM" id="SSF64307">
    <property type="entry name" value="SirA-like"/>
    <property type="match status" value="1"/>
</dbReference>
<evidence type="ECO:0000256" key="1">
    <source>
        <dbReference type="ARBA" id="ARBA00008984"/>
    </source>
</evidence>
<reference evidence="3 4" key="1">
    <citation type="submission" date="2019-03" db="EMBL/GenBank/DDBJ databases">
        <title>Genomic Encyclopedia of Type Strains, Phase IV (KMG-IV): sequencing the most valuable type-strain genomes for metagenomic binning, comparative biology and taxonomic classification.</title>
        <authorList>
            <person name="Goeker M."/>
        </authorList>
    </citation>
    <scope>NUCLEOTIDE SEQUENCE [LARGE SCALE GENOMIC DNA]</scope>
    <source>
        <strain evidence="3 4">DSM 4868</strain>
    </source>
</reference>
<evidence type="ECO:0000259" key="2">
    <source>
        <dbReference type="PROSITE" id="PS01148"/>
    </source>
</evidence>
<dbReference type="RefSeq" id="WP_132545351.1">
    <property type="nucleotide sequence ID" value="NZ_SLWW01000009.1"/>
</dbReference>
<evidence type="ECO:0000313" key="4">
    <source>
        <dbReference type="Proteomes" id="UP000295142"/>
    </source>
</evidence>
<dbReference type="Pfam" id="PF01206">
    <property type="entry name" value="TusA"/>
    <property type="match status" value="1"/>
</dbReference>
<dbReference type="Proteomes" id="UP000295142">
    <property type="component" value="Unassembled WGS sequence"/>
</dbReference>
<keyword evidence="4" id="KW-1185">Reference proteome</keyword>
<comment type="similarity">
    <text evidence="1">Belongs to the sulfur carrier protein TusA family.</text>
</comment>
<protein>
    <submittedName>
        <fullName evidence="3">tRNA 2-thiouridine synthesizing protein A</fullName>
    </submittedName>
</protein>
<proteinExistence type="inferred from homology"/>
<dbReference type="EMBL" id="SLWW01000009">
    <property type="protein sequence ID" value="TCO70604.1"/>
    <property type="molecule type" value="Genomic_DNA"/>
</dbReference>